<evidence type="ECO:0000256" key="2">
    <source>
        <dbReference type="PROSITE-ProRule" id="PRU00169"/>
    </source>
</evidence>
<proteinExistence type="predicted"/>
<dbReference type="InterPro" id="IPR050595">
    <property type="entry name" value="Bact_response_regulator"/>
</dbReference>
<dbReference type="InterPro" id="IPR001789">
    <property type="entry name" value="Sig_transdc_resp-reg_receiver"/>
</dbReference>
<feature type="domain" description="Response regulatory" evidence="3">
    <location>
        <begin position="10"/>
        <end position="130"/>
    </location>
</feature>
<dbReference type="STRING" id="1316936.K678_07218"/>
<dbReference type="Pfam" id="PF00072">
    <property type="entry name" value="Response_reg"/>
    <property type="match status" value="1"/>
</dbReference>
<dbReference type="OrthoDB" id="9800897at2"/>
<comment type="caution">
    <text evidence="4">The sequence shown here is derived from an EMBL/GenBank/DDBJ whole genome shotgun (WGS) entry which is preliminary data.</text>
</comment>
<sequence length="232" mass="24673">MTGGATPSFRILVVDDEQFSCKVIAKLFESLGALHVVFAGSGAEARAAMQADPALSLVISDHYMPDETGIKLLGDLRQGRLPLPHDTYFIVATVSTSFALTAVALALDADSFMSKPFGKEKLATRLFHFLSPDSPRVIKPVEYYAALDIAGMLAAAEGMDPAAPSRAAPRLIPMTPIRRVRPGTKLAADLIAADGNTLLQAGTQLTRHLIERLEEIGVEEVPAEVPVGPGRG</sequence>
<dbReference type="Proteomes" id="UP000015350">
    <property type="component" value="Unassembled WGS sequence"/>
</dbReference>
<dbReference type="eggNOG" id="COG0784">
    <property type="taxonomic scope" value="Bacteria"/>
</dbReference>
<evidence type="ECO:0000256" key="1">
    <source>
        <dbReference type="ARBA" id="ARBA00022553"/>
    </source>
</evidence>
<reference evidence="4 5" key="1">
    <citation type="submission" date="2013-04" db="EMBL/GenBank/DDBJ databases">
        <authorList>
            <person name="Kuznetsov B."/>
            <person name="Ivanovsky R."/>
        </authorList>
    </citation>
    <scope>NUCLEOTIDE SEQUENCE [LARGE SCALE GENOMIC DNA]</scope>
    <source>
        <strain evidence="4 5">MGU-K5</strain>
    </source>
</reference>
<name>S9SBS5_MAGFU</name>
<dbReference type="EMBL" id="AQPH01000020">
    <property type="protein sequence ID" value="EPY02149.1"/>
    <property type="molecule type" value="Genomic_DNA"/>
</dbReference>
<feature type="modified residue" description="4-aspartylphosphate" evidence="2">
    <location>
        <position position="61"/>
    </location>
</feature>
<accession>S9SBS5</accession>
<evidence type="ECO:0000313" key="4">
    <source>
        <dbReference type="EMBL" id="EPY02149.1"/>
    </source>
</evidence>
<dbReference type="PANTHER" id="PTHR44591">
    <property type="entry name" value="STRESS RESPONSE REGULATOR PROTEIN 1"/>
    <property type="match status" value="1"/>
</dbReference>
<dbReference type="AlphaFoldDB" id="S9SBS5"/>
<dbReference type="PANTHER" id="PTHR44591:SF25">
    <property type="entry name" value="CHEMOTAXIS TWO-COMPONENT RESPONSE REGULATOR"/>
    <property type="match status" value="1"/>
</dbReference>
<dbReference type="RefSeq" id="WP_021131794.1">
    <property type="nucleotide sequence ID" value="NZ_AQPH01000020.1"/>
</dbReference>
<protein>
    <submittedName>
        <fullName evidence="4">CheY-like receiver</fullName>
    </submittedName>
</protein>
<dbReference type="SMART" id="SM00448">
    <property type="entry name" value="REC"/>
    <property type="match status" value="1"/>
</dbReference>
<dbReference type="GO" id="GO:0000160">
    <property type="term" value="P:phosphorelay signal transduction system"/>
    <property type="evidence" value="ECO:0007669"/>
    <property type="project" value="InterPro"/>
</dbReference>
<organism evidence="4 5">
    <name type="scientific">Magnetospirillum fulvum MGU-K5</name>
    <dbReference type="NCBI Taxonomy" id="1316936"/>
    <lineage>
        <taxon>Bacteria</taxon>
        <taxon>Pseudomonadati</taxon>
        <taxon>Pseudomonadota</taxon>
        <taxon>Alphaproteobacteria</taxon>
        <taxon>Rhodospirillales</taxon>
        <taxon>Rhodospirillaceae</taxon>
        <taxon>Magnetospirillum</taxon>
    </lineage>
</organism>
<dbReference type="SUPFAM" id="SSF52172">
    <property type="entry name" value="CheY-like"/>
    <property type="match status" value="1"/>
</dbReference>
<gene>
    <name evidence="4" type="ORF">K678_07218</name>
</gene>
<dbReference type="Gene3D" id="3.40.50.2300">
    <property type="match status" value="1"/>
</dbReference>
<dbReference type="InterPro" id="IPR011006">
    <property type="entry name" value="CheY-like_superfamily"/>
</dbReference>
<evidence type="ECO:0000313" key="5">
    <source>
        <dbReference type="Proteomes" id="UP000015350"/>
    </source>
</evidence>
<evidence type="ECO:0000259" key="3">
    <source>
        <dbReference type="PROSITE" id="PS50110"/>
    </source>
</evidence>
<dbReference type="PROSITE" id="PS50110">
    <property type="entry name" value="RESPONSE_REGULATORY"/>
    <property type="match status" value="1"/>
</dbReference>
<keyword evidence="1 2" id="KW-0597">Phosphoprotein</keyword>